<evidence type="ECO:0000256" key="9">
    <source>
        <dbReference type="HAMAP-Rule" id="MF_01471"/>
    </source>
</evidence>
<keyword evidence="7 9" id="KW-0460">Magnesium</keyword>
<keyword evidence="4 9" id="KW-0479">Metal-binding</keyword>
<evidence type="ECO:0000256" key="5">
    <source>
        <dbReference type="ARBA" id="ARBA00022759"/>
    </source>
</evidence>
<proteinExistence type="inferred from homology"/>
<comment type="function">
    <text evidence="9">CRISPR (clustered regularly interspaced short palindromic repeat), is an adaptive immune system that provides protection against mobile genetic elements (viruses, transposable elements and conjugative plasmids). CRISPR clusters contain sequences complementary to antecedent mobile elements and target invading nucleic acids. CRISPR clusters are transcribed and processed into CRISPR RNA (crRNA). Functions as a ssRNA-specific endoribonuclease. Involved in the integration of spacer DNA into the CRISPR cassette.</text>
</comment>
<dbReference type="EMBL" id="CP036316">
    <property type="protein sequence ID" value="QDT63566.1"/>
    <property type="molecule type" value="Genomic_DNA"/>
</dbReference>
<dbReference type="Gene3D" id="3.30.70.240">
    <property type="match status" value="1"/>
</dbReference>
<dbReference type="GO" id="GO:0016787">
    <property type="term" value="F:hydrolase activity"/>
    <property type="evidence" value="ECO:0007669"/>
    <property type="project" value="UniProtKB-KW"/>
</dbReference>
<dbReference type="GO" id="GO:0043571">
    <property type="term" value="P:maintenance of CRISPR repeat elements"/>
    <property type="evidence" value="ECO:0007669"/>
    <property type="project" value="UniProtKB-UniRule"/>
</dbReference>
<dbReference type="InterPro" id="IPR019199">
    <property type="entry name" value="Virulence_VapD/CRISPR_Cas2"/>
</dbReference>
<dbReference type="GO" id="GO:0046872">
    <property type="term" value="F:metal ion binding"/>
    <property type="evidence" value="ECO:0007669"/>
    <property type="project" value="UniProtKB-UniRule"/>
</dbReference>
<evidence type="ECO:0000256" key="8">
    <source>
        <dbReference type="ARBA" id="ARBA00023118"/>
    </source>
</evidence>
<dbReference type="HAMAP" id="MF_01471">
    <property type="entry name" value="Cas2"/>
    <property type="match status" value="1"/>
</dbReference>
<evidence type="ECO:0000256" key="1">
    <source>
        <dbReference type="ARBA" id="ARBA00001946"/>
    </source>
</evidence>
<evidence type="ECO:0000256" key="4">
    <source>
        <dbReference type="ARBA" id="ARBA00022723"/>
    </source>
</evidence>
<dbReference type="RefSeq" id="WP_197439919.1">
    <property type="nucleotide sequence ID" value="NZ_CP036316.1"/>
</dbReference>
<dbReference type="GO" id="GO:0051607">
    <property type="term" value="P:defense response to virus"/>
    <property type="evidence" value="ECO:0007669"/>
    <property type="project" value="UniProtKB-UniRule"/>
</dbReference>
<keyword evidence="5 9" id="KW-0255">Endonuclease</keyword>
<dbReference type="NCBIfam" id="TIGR01573">
    <property type="entry name" value="cas2"/>
    <property type="match status" value="1"/>
</dbReference>
<evidence type="ECO:0000256" key="6">
    <source>
        <dbReference type="ARBA" id="ARBA00022801"/>
    </source>
</evidence>
<evidence type="ECO:0000256" key="3">
    <source>
        <dbReference type="ARBA" id="ARBA00022722"/>
    </source>
</evidence>
<dbReference type="EC" id="3.1.-.-" evidence="9"/>
<evidence type="ECO:0000256" key="2">
    <source>
        <dbReference type="ARBA" id="ARBA00009959"/>
    </source>
</evidence>
<comment type="similarity">
    <text evidence="2 9">Belongs to the CRISPR-associated endoribonuclease Cas2 protein family.</text>
</comment>
<organism evidence="10 11">
    <name type="scientific">Calycomorphotria hydatis</name>
    <dbReference type="NCBI Taxonomy" id="2528027"/>
    <lineage>
        <taxon>Bacteria</taxon>
        <taxon>Pseudomonadati</taxon>
        <taxon>Planctomycetota</taxon>
        <taxon>Planctomycetia</taxon>
        <taxon>Planctomycetales</taxon>
        <taxon>Planctomycetaceae</taxon>
        <taxon>Calycomorphotria</taxon>
    </lineage>
</organism>
<dbReference type="GO" id="GO:0004521">
    <property type="term" value="F:RNA endonuclease activity"/>
    <property type="evidence" value="ECO:0007669"/>
    <property type="project" value="InterPro"/>
</dbReference>
<protein>
    <recommendedName>
        <fullName evidence="9">CRISPR-associated endoribonuclease Cas2</fullName>
        <ecNumber evidence="9">3.1.-.-</ecNumber>
    </recommendedName>
</protein>
<dbReference type="CDD" id="cd09638">
    <property type="entry name" value="Cas2_I_II_III"/>
    <property type="match status" value="1"/>
</dbReference>
<keyword evidence="11" id="KW-1185">Reference proteome</keyword>
<comment type="subunit">
    <text evidence="9">Homodimer, forms a heterotetramer with a Cas1 homodimer.</text>
</comment>
<dbReference type="SUPFAM" id="SSF143430">
    <property type="entry name" value="TTP0101/SSO1404-like"/>
    <property type="match status" value="1"/>
</dbReference>
<evidence type="ECO:0000256" key="7">
    <source>
        <dbReference type="ARBA" id="ARBA00022842"/>
    </source>
</evidence>
<evidence type="ECO:0000313" key="10">
    <source>
        <dbReference type="EMBL" id="QDT63566.1"/>
    </source>
</evidence>
<feature type="binding site" evidence="9">
    <location>
        <position position="21"/>
    </location>
    <ligand>
        <name>Mg(2+)</name>
        <dbReference type="ChEBI" id="CHEBI:18420"/>
        <note>catalytic</note>
    </ligand>
</feature>
<evidence type="ECO:0000313" key="11">
    <source>
        <dbReference type="Proteomes" id="UP000319976"/>
    </source>
</evidence>
<keyword evidence="3 9" id="KW-0540">Nuclease</keyword>
<sequence length="114" mass="13179">MPRASLIDSGFRNMWMVAMFDLPVQTKVERRAAARFRKMLQREGFSMLQLSVYARYCGSEESAKTFRSRIGKSLPKDGNIRLIKITDHQFGKMESFIGKKPVENESTPNQLELF</sequence>
<name>A0A517T5B0_9PLAN</name>
<dbReference type="Proteomes" id="UP000319976">
    <property type="component" value="Chromosome"/>
</dbReference>
<dbReference type="InterPro" id="IPR021127">
    <property type="entry name" value="CRISPR_associated_Cas2"/>
</dbReference>
<accession>A0A517T5B0</accession>
<dbReference type="KEGG" id="chya:V22_07900"/>
<gene>
    <name evidence="10" type="primary">cas2_1</name>
    <name evidence="9" type="synonym">cas2</name>
    <name evidence="10" type="ORF">V22_07900</name>
</gene>
<dbReference type="AlphaFoldDB" id="A0A517T5B0"/>
<keyword evidence="6 9" id="KW-0378">Hydrolase</keyword>
<reference evidence="10 11" key="1">
    <citation type="submission" date="2019-02" db="EMBL/GenBank/DDBJ databases">
        <title>Deep-cultivation of Planctomycetes and their phenomic and genomic characterization uncovers novel biology.</title>
        <authorList>
            <person name="Wiegand S."/>
            <person name="Jogler M."/>
            <person name="Boedeker C."/>
            <person name="Pinto D."/>
            <person name="Vollmers J."/>
            <person name="Rivas-Marin E."/>
            <person name="Kohn T."/>
            <person name="Peeters S.H."/>
            <person name="Heuer A."/>
            <person name="Rast P."/>
            <person name="Oberbeckmann S."/>
            <person name="Bunk B."/>
            <person name="Jeske O."/>
            <person name="Meyerdierks A."/>
            <person name="Storesund J.E."/>
            <person name="Kallscheuer N."/>
            <person name="Luecker S."/>
            <person name="Lage O.M."/>
            <person name="Pohl T."/>
            <person name="Merkel B.J."/>
            <person name="Hornburger P."/>
            <person name="Mueller R.-W."/>
            <person name="Bruemmer F."/>
            <person name="Labrenz M."/>
            <person name="Spormann A.M."/>
            <person name="Op den Camp H."/>
            <person name="Overmann J."/>
            <person name="Amann R."/>
            <person name="Jetten M.S.M."/>
            <person name="Mascher T."/>
            <person name="Medema M.H."/>
            <person name="Devos D.P."/>
            <person name="Kaster A.-K."/>
            <person name="Ovreas L."/>
            <person name="Rohde M."/>
            <person name="Galperin M.Y."/>
            <person name="Jogler C."/>
        </authorList>
    </citation>
    <scope>NUCLEOTIDE SEQUENCE [LARGE SCALE GENOMIC DNA]</scope>
    <source>
        <strain evidence="10 11">V22</strain>
    </source>
</reference>
<comment type="cofactor">
    <cofactor evidence="1 9">
        <name>Mg(2+)</name>
        <dbReference type="ChEBI" id="CHEBI:18420"/>
    </cofactor>
</comment>
<dbReference type="Pfam" id="PF09827">
    <property type="entry name" value="CRISPR_Cas2"/>
    <property type="match status" value="1"/>
</dbReference>
<keyword evidence="8 9" id="KW-0051">Antiviral defense</keyword>